<evidence type="ECO:0000313" key="1">
    <source>
        <dbReference type="EMBL" id="KAJ8866941.1"/>
    </source>
</evidence>
<accession>A0ABQ9G7F2</accession>
<dbReference type="Gene3D" id="1.10.340.70">
    <property type="match status" value="1"/>
</dbReference>
<name>A0ABQ9G7F2_9NEOP</name>
<dbReference type="Proteomes" id="UP001159363">
    <property type="component" value="Chromosome 15"/>
</dbReference>
<proteinExistence type="predicted"/>
<comment type="caution">
    <text evidence="1">The sequence shown here is derived from an EMBL/GenBank/DDBJ whole genome shotgun (WGS) entry which is preliminary data.</text>
</comment>
<organism evidence="1 2">
    <name type="scientific">Dryococelus australis</name>
    <dbReference type="NCBI Taxonomy" id="614101"/>
    <lineage>
        <taxon>Eukaryota</taxon>
        <taxon>Metazoa</taxon>
        <taxon>Ecdysozoa</taxon>
        <taxon>Arthropoda</taxon>
        <taxon>Hexapoda</taxon>
        <taxon>Insecta</taxon>
        <taxon>Pterygota</taxon>
        <taxon>Neoptera</taxon>
        <taxon>Polyneoptera</taxon>
        <taxon>Phasmatodea</taxon>
        <taxon>Verophasmatodea</taxon>
        <taxon>Anareolatae</taxon>
        <taxon>Phasmatidae</taxon>
        <taxon>Eurycanthinae</taxon>
        <taxon>Dryococelus</taxon>
    </lineage>
</organism>
<protein>
    <submittedName>
        <fullName evidence="1">Uncharacterized protein</fullName>
    </submittedName>
</protein>
<keyword evidence="2" id="KW-1185">Reference proteome</keyword>
<gene>
    <name evidence="1" type="ORF">PR048_032803</name>
</gene>
<evidence type="ECO:0000313" key="2">
    <source>
        <dbReference type="Proteomes" id="UP001159363"/>
    </source>
</evidence>
<dbReference type="EMBL" id="JARBHB010000016">
    <property type="protein sequence ID" value="KAJ8866941.1"/>
    <property type="molecule type" value="Genomic_DNA"/>
</dbReference>
<reference evidence="1 2" key="1">
    <citation type="submission" date="2023-02" db="EMBL/GenBank/DDBJ databases">
        <title>LHISI_Scaffold_Assembly.</title>
        <authorList>
            <person name="Stuart O.P."/>
            <person name="Cleave R."/>
            <person name="Magrath M.J.L."/>
            <person name="Mikheyev A.S."/>
        </authorList>
    </citation>
    <scope>NUCLEOTIDE SEQUENCE [LARGE SCALE GENOMIC DNA]</scope>
    <source>
        <strain evidence="1">Daus_M_001</strain>
        <tissue evidence="1">Leg muscle</tissue>
    </source>
</reference>
<sequence length="85" mass="10058">MKRKACLQDGEGRNRGLRDFKKWQEGDEDCGKITQAIFEGRATKYIVENGIIYMRNNWNEKQVFVPKKARNLVLKYFHDSPREGH</sequence>